<keyword evidence="9" id="KW-0472">Membrane</keyword>
<keyword evidence="6" id="KW-0677">Repeat</keyword>
<dbReference type="PANTHER" id="PTHR10082">
    <property type="entry name" value="INTEGRIN BETA SUBUNIT"/>
    <property type="match status" value="1"/>
</dbReference>
<evidence type="ECO:0000256" key="10">
    <source>
        <dbReference type="ARBA" id="ARBA00023157"/>
    </source>
</evidence>
<keyword evidence="15" id="KW-1185">Reference proteome</keyword>
<dbReference type="InterPro" id="IPR013111">
    <property type="entry name" value="EGF_extracell"/>
</dbReference>
<feature type="domain" description="Epidermal growth factor-like" evidence="13">
    <location>
        <begin position="82"/>
        <end position="113"/>
    </location>
</feature>
<dbReference type="InterPro" id="IPR057243">
    <property type="entry name" value="Integrin_I-EGF_CS"/>
</dbReference>
<dbReference type="PANTHER" id="PTHR10082:SF60">
    <property type="entry name" value="INTEGRIN BETA-PS"/>
    <property type="match status" value="1"/>
</dbReference>
<keyword evidence="7" id="KW-1133">Transmembrane helix</keyword>
<dbReference type="GO" id="GO:0005925">
    <property type="term" value="C:focal adhesion"/>
    <property type="evidence" value="ECO:0007669"/>
    <property type="project" value="TreeGrafter"/>
</dbReference>
<dbReference type="Proteomes" id="UP000053660">
    <property type="component" value="Unassembled WGS sequence"/>
</dbReference>
<dbReference type="GO" id="GO:0008305">
    <property type="term" value="C:integrin complex"/>
    <property type="evidence" value="ECO:0007669"/>
    <property type="project" value="TreeGrafter"/>
</dbReference>
<name>A0A0B1TUT5_OESDE</name>
<keyword evidence="10" id="KW-1015">Disulfide bond</keyword>
<feature type="compositionally biased region" description="Acidic residues" evidence="12">
    <location>
        <begin position="167"/>
        <end position="196"/>
    </location>
</feature>
<sequence>MKQYIPPISLFEIIESLVPQYAQGKGHVDVVSASVTLKRCTYFDTSRGENECNSIELPSQPLCGLVCVKITGRFCQCDHASCPTGADGRQCSGNGVCECGKCRCEDGWERDDCSCSTDKGTCMEGGVECSGNGHCECGKCICDEGFNGALCGAADEVVTASPPKDMSEEEPTEPVEPATTEEDVQDMVDESVEPSSEDAAAPESTDSDYGAEAETPEEAMTSSAVFISFSSFVVATLFF</sequence>
<keyword evidence="5" id="KW-0732">Signal</keyword>
<evidence type="ECO:0000256" key="6">
    <source>
        <dbReference type="ARBA" id="ARBA00022737"/>
    </source>
</evidence>
<dbReference type="EMBL" id="KN549201">
    <property type="protein sequence ID" value="KHJ99911.1"/>
    <property type="molecule type" value="Genomic_DNA"/>
</dbReference>
<feature type="domain" description="Epidermal growth factor-like" evidence="13">
    <location>
        <begin position="122"/>
        <end position="151"/>
    </location>
</feature>
<evidence type="ECO:0000256" key="8">
    <source>
        <dbReference type="ARBA" id="ARBA00023037"/>
    </source>
</evidence>
<dbReference type="GO" id="GO:0009986">
    <property type="term" value="C:cell surface"/>
    <property type="evidence" value="ECO:0007669"/>
    <property type="project" value="TreeGrafter"/>
</dbReference>
<dbReference type="Pfam" id="PF07974">
    <property type="entry name" value="EGF_2"/>
    <property type="match status" value="2"/>
</dbReference>
<evidence type="ECO:0000256" key="9">
    <source>
        <dbReference type="ARBA" id="ARBA00023136"/>
    </source>
</evidence>
<dbReference type="GO" id="GO:0016477">
    <property type="term" value="P:cell migration"/>
    <property type="evidence" value="ECO:0007669"/>
    <property type="project" value="TreeGrafter"/>
</dbReference>
<organism evidence="14 15">
    <name type="scientific">Oesophagostomum dentatum</name>
    <name type="common">Nodular worm</name>
    <dbReference type="NCBI Taxonomy" id="61180"/>
    <lineage>
        <taxon>Eukaryota</taxon>
        <taxon>Metazoa</taxon>
        <taxon>Ecdysozoa</taxon>
        <taxon>Nematoda</taxon>
        <taxon>Chromadorea</taxon>
        <taxon>Rhabditida</taxon>
        <taxon>Rhabditina</taxon>
        <taxon>Rhabditomorpha</taxon>
        <taxon>Strongyloidea</taxon>
        <taxon>Strongylidae</taxon>
        <taxon>Oesophagostomum</taxon>
    </lineage>
</organism>
<dbReference type="GO" id="GO:0007160">
    <property type="term" value="P:cell-matrix adhesion"/>
    <property type="evidence" value="ECO:0007669"/>
    <property type="project" value="TreeGrafter"/>
</dbReference>
<protein>
    <submittedName>
        <fullName evidence="14">EGF-like domain protein</fullName>
    </submittedName>
</protein>
<keyword evidence="4" id="KW-0812">Transmembrane</keyword>
<dbReference type="FunFam" id="2.10.25.10:FF:000036">
    <property type="entry name" value="Integrin beta"/>
    <property type="match status" value="1"/>
</dbReference>
<dbReference type="GO" id="GO:0005178">
    <property type="term" value="F:integrin binding"/>
    <property type="evidence" value="ECO:0007669"/>
    <property type="project" value="TreeGrafter"/>
</dbReference>
<accession>A0A0B1TUT5</accession>
<keyword evidence="11" id="KW-0325">Glycoprotein</keyword>
<reference evidence="14 15" key="1">
    <citation type="submission" date="2014-03" db="EMBL/GenBank/DDBJ databases">
        <title>Draft genome of the hookworm Oesophagostomum dentatum.</title>
        <authorList>
            <person name="Mitreva M."/>
        </authorList>
    </citation>
    <scope>NUCLEOTIDE SEQUENCE [LARGE SCALE GENOMIC DNA]</scope>
    <source>
        <strain evidence="14 15">OD-Hann</strain>
    </source>
</reference>
<evidence type="ECO:0000256" key="1">
    <source>
        <dbReference type="ARBA" id="ARBA00004479"/>
    </source>
</evidence>
<gene>
    <name evidence="14" type="ORF">OESDEN_00096</name>
</gene>
<evidence type="ECO:0000313" key="15">
    <source>
        <dbReference type="Proteomes" id="UP000053660"/>
    </source>
</evidence>
<evidence type="ECO:0000256" key="12">
    <source>
        <dbReference type="SAM" id="MobiDB-lite"/>
    </source>
</evidence>
<evidence type="ECO:0000259" key="13">
    <source>
        <dbReference type="Pfam" id="PF07974"/>
    </source>
</evidence>
<evidence type="ECO:0000256" key="11">
    <source>
        <dbReference type="ARBA" id="ARBA00023180"/>
    </source>
</evidence>
<comment type="similarity">
    <text evidence="2">Belongs to the integrin beta chain family.</text>
</comment>
<keyword evidence="3" id="KW-0245">EGF-like domain</keyword>
<comment type="subcellular location">
    <subcellularLocation>
        <location evidence="1">Membrane</location>
        <topology evidence="1">Single-pass type I membrane protein</topology>
    </subcellularLocation>
</comment>
<evidence type="ECO:0000313" key="14">
    <source>
        <dbReference type="EMBL" id="KHJ99911.1"/>
    </source>
</evidence>
<evidence type="ECO:0000256" key="2">
    <source>
        <dbReference type="ARBA" id="ARBA00007449"/>
    </source>
</evidence>
<evidence type="ECO:0000256" key="4">
    <source>
        <dbReference type="ARBA" id="ARBA00022692"/>
    </source>
</evidence>
<feature type="compositionally biased region" description="Acidic residues" evidence="12">
    <location>
        <begin position="205"/>
        <end position="217"/>
    </location>
</feature>
<dbReference type="AlphaFoldDB" id="A0A0B1TUT5"/>
<keyword evidence="8" id="KW-0401">Integrin</keyword>
<evidence type="ECO:0000256" key="5">
    <source>
        <dbReference type="ARBA" id="ARBA00022729"/>
    </source>
</evidence>
<evidence type="ECO:0000256" key="3">
    <source>
        <dbReference type="ARBA" id="ARBA00022536"/>
    </source>
</evidence>
<dbReference type="GO" id="GO:0033627">
    <property type="term" value="P:cell adhesion mediated by integrin"/>
    <property type="evidence" value="ECO:0007669"/>
    <property type="project" value="TreeGrafter"/>
</dbReference>
<dbReference type="GO" id="GO:0098609">
    <property type="term" value="P:cell-cell adhesion"/>
    <property type="evidence" value="ECO:0007669"/>
    <property type="project" value="TreeGrafter"/>
</dbReference>
<dbReference type="PROSITE" id="PS00243">
    <property type="entry name" value="I_EGF_1"/>
    <property type="match status" value="2"/>
</dbReference>
<feature type="region of interest" description="Disordered" evidence="12">
    <location>
        <begin position="161"/>
        <end position="220"/>
    </location>
</feature>
<dbReference type="OrthoDB" id="410592at2759"/>
<proteinExistence type="inferred from homology"/>
<dbReference type="InterPro" id="IPR015812">
    <property type="entry name" value="Integrin_bsu"/>
</dbReference>
<dbReference type="GO" id="GO:0007229">
    <property type="term" value="P:integrin-mediated signaling pathway"/>
    <property type="evidence" value="ECO:0007669"/>
    <property type="project" value="UniProtKB-KW"/>
</dbReference>
<dbReference type="Gene3D" id="2.10.25.10">
    <property type="entry name" value="Laminin"/>
    <property type="match status" value="2"/>
</dbReference>
<evidence type="ECO:0000256" key="7">
    <source>
        <dbReference type="ARBA" id="ARBA00022989"/>
    </source>
</evidence>